<reference evidence="2" key="1">
    <citation type="submission" date="2021-01" db="EMBL/GenBank/DDBJ databases">
        <authorList>
            <person name="Corre E."/>
            <person name="Pelletier E."/>
            <person name="Niang G."/>
            <person name="Scheremetjew M."/>
            <person name="Finn R."/>
            <person name="Kale V."/>
            <person name="Holt S."/>
            <person name="Cochrane G."/>
            <person name="Meng A."/>
            <person name="Brown T."/>
            <person name="Cohen L."/>
        </authorList>
    </citation>
    <scope>NUCLEOTIDE SEQUENCE</scope>
    <source>
        <strain evidence="2">CCCM811</strain>
    </source>
</reference>
<keyword evidence="1" id="KW-0732">Signal</keyword>
<accession>A0A7S3Z0T7</accession>
<gene>
    <name evidence="2" type="ORF">LGLO00237_LOCUS19610</name>
</gene>
<proteinExistence type="predicted"/>
<feature type="signal peptide" evidence="1">
    <location>
        <begin position="1"/>
        <end position="32"/>
    </location>
</feature>
<dbReference type="EMBL" id="HBIV01027396">
    <property type="protein sequence ID" value="CAE0667987.1"/>
    <property type="molecule type" value="Transcribed_RNA"/>
</dbReference>
<sequence>MHSRRRAAALMASFAALALIIVAIISLKSAESQTNVLLGSHSVSCQAKSPPSSARINANIGRRRLARDTAMTVAGLHLFARPKVRRFFEDT</sequence>
<feature type="chain" id="PRO_5031326048" evidence="1">
    <location>
        <begin position="33"/>
        <end position="91"/>
    </location>
</feature>
<organism evidence="2">
    <name type="scientific">Lotharella globosa</name>
    <dbReference type="NCBI Taxonomy" id="91324"/>
    <lineage>
        <taxon>Eukaryota</taxon>
        <taxon>Sar</taxon>
        <taxon>Rhizaria</taxon>
        <taxon>Cercozoa</taxon>
        <taxon>Chlorarachniophyceae</taxon>
        <taxon>Lotharella</taxon>
    </lineage>
</organism>
<dbReference type="AlphaFoldDB" id="A0A7S3Z0T7"/>
<protein>
    <submittedName>
        <fullName evidence="2">Uncharacterized protein</fullName>
    </submittedName>
</protein>
<name>A0A7S3Z0T7_9EUKA</name>
<evidence type="ECO:0000256" key="1">
    <source>
        <dbReference type="SAM" id="SignalP"/>
    </source>
</evidence>
<evidence type="ECO:0000313" key="2">
    <source>
        <dbReference type="EMBL" id="CAE0667987.1"/>
    </source>
</evidence>